<dbReference type="GO" id="GO:0016758">
    <property type="term" value="F:hexosyltransferase activity"/>
    <property type="evidence" value="ECO:0007669"/>
    <property type="project" value="TreeGrafter"/>
</dbReference>
<dbReference type="Proteomes" id="UP000305792">
    <property type="component" value="Unassembled WGS sequence"/>
</dbReference>
<protein>
    <submittedName>
        <fullName evidence="3">WecB/TagA/CpsF family glycosyltransferase</fullName>
    </submittedName>
</protein>
<comment type="caution">
    <text evidence="3">The sequence shown here is derived from an EMBL/GenBank/DDBJ whole genome shotgun (WGS) entry which is preliminary data.</text>
</comment>
<evidence type="ECO:0000313" key="3">
    <source>
        <dbReference type="EMBL" id="THV28418.1"/>
    </source>
</evidence>
<evidence type="ECO:0000256" key="2">
    <source>
        <dbReference type="ARBA" id="ARBA00022679"/>
    </source>
</evidence>
<keyword evidence="1" id="KW-0328">Glycosyltransferase</keyword>
<dbReference type="NCBIfam" id="TIGR00696">
    <property type="entry name" value="wecG_tagA_cpsF"/>
    <property type="match status" value="1"/>
</dbReference>
<dbReference type="InterPro" id="IPR004629">
    <property type="entry name" value="WecG_TagA_CpsF"/>
</dbReference>
<dbReference type="AlphaFoldDB" id="A0A4S8PDG9"/>
<gene>
    <name evidence="3" type="ORF">E9998_12505</name>
</gene>
<evidence type="ECO:0000256" key="1">
    <source>
        <dbReference type="ARBA" id="ARBA00022676"/>
    </source>
</evidence>
<name>A0A4S8PDG9_9ACTN</name>
<proteinExistence type="predicted"/>
<dbReference type="CDD" id="cd06533">
    <property type="entry name" value="Glyco_transf_WecG_TagA"/>
    <property type="match status" value="1"/>
</dbReference>
<dbReference type="EMBL" id="STGX01000008">
    <property type="protein sequence ID" value="THV28418.1"/>
    <property type="molecule type" value="Genomic_DNA"/>
</dbReference>
<accession>A0A4S8PDG9</accession>
<keyword evidence="4" id="KW-1185">Reference proteome</keyword>
<dbReference type="RefSeq" id="WP_136530029.1">
    <property type="nucleotide sequence ID" value="NZ_STGX01000008.1"/>
</dbReference>
<sequence length="254" mass="28577">MSDSKLRRVDVLGVGVSTVNQAMALDEVTRWVDDAERHYVCVTGVHGVMESQRDPELLAIHNASGLTTPDGMPMVWAGRKAGAEWMDRVYGPDLMLNVLGRAAERGWSSFLYGGKDGVPELLAEKLIARIPGLKIAGTYSPPFRPLTEDEDDAIVKRINDSGAQLVWVGLSTPKQERWMAAHRDRLTAPALFGVGAAFDFHAGLVPQAPPWMQRNGLEWFYRLTKEPKRLWRRYLVNNPAYLRQIRTRPPFLRD</sequence>
<dbReference type="PANTHER" id="PTHR34136">
    <property type="match status" value="1"/>
</dbReference>
<keyword evidence="2 3" id="KW-0808">Transferase</keyword>
<dbReference type="OrthoDB" id="9771846at2"/>
<dbReference type="PANTHER" id="PTHR34136:SF1">
    <property type="entry name" value="UDP-N-ACETYL-D-MANNOSAMINURONIC ACID TRANSFERASE"/>
    <property type="match status" value="1"/>
</dbReference>
<reference evidence="3 4" key="1">
    <citation type="journal article" date="2018" name="Int. J. Syst. Evol. Microbiol.">
        <title>Glycomyces paridis sp. nov., isolated from the medicinal plant Paris polyphylla.</title>
        <authorList>
            <person name="Fang X.M."/>
            <person name="Bai J.L."/>
            <person name="Su J."/>
            <person name="Zhao L.L."/>
            <person name="Liu H.Y."/>
            <person name="Ma B.P."/>
            <person name="Zhang Y.Q."/>
            <person name="Yu L.Y."/>
        </authorList>
    </citation>
    <scope>NUCLEOTIDE SEQUENCE [LARGE SCALE GENOMIC DNA]</scope>
    <source>
        <strain evidence="3 4">CPCC 204357</strain>
    </source>
</reference>
<evidence type="ECO:0000313" key="4">
    <source>
        <dbReference type="Proteomes" id="UP000305792"/>
    </source>
</evidence>
<dbReference type="Pfam" id="PF03808">
    <property type="entry name" value="Glyco_tran_WecG"/>
    <property type="match status" value="1"/>
</dbReference>
<organism evidence="3 4">
    <name type="scientific">Glycomyces paridis</name>
    <dbReference type="NCBI Taxonomy" id="2126555"/>
    <lineage>
        <taxon>Bacteria</taxon>
        <taxon>Bacillati</taxon>
        <taxon>Actinomycetota</taxon>
        <taxon>Actinomycetes</taxon>
        <taxon>Glycomycetales</taxon>
        <taxon>Glycomycetaceae</taxon>
        <taxon>Glycomyces</taxon>
    </lineage>
</organism>